<feature type="non-terminal residue" evidence="2">
    <location>
        <position position="1"/>
    </location>
</feature>
<gene>
    <name evidence="2" type="ORF">J437_LFUL007749</name>
</gene>
<proteinExistence type="predicted"/>
<dbReference type="AlphaFoldDB" id="A0A8K0KFV4"/>
<dbReference type="GO" id="GO:0031267">
    <property type="term" value="F:small GTPase binding"/>
    <property type="evidence" value="ECO:0007669"/>
    <property type="project" value="TreeGrafter"/>
</dbReference>
<reference evidence="2" key="2">
    <citation type="submission" date="2017-10" db="EMBL/GenBank/DDBJ databases">
        <title>Ladona fulva Genome sequencing and assembly.</title>
        <authorList>
            <person name="Murali S."/>
            <person name="Richards S."/>
            <person name="Bandaranaike D."/>
            <person name="Bellair M."/>
            <person name="Blankenburg K."/>
            <person name="Chao H."/>
            <person name="Dinh H."/>
            <person name="Doddapaneni H."/>
            <person name="Dugan-Rocha S."/>
            <person name="Elkadiri S."/>
            <person name="Gnanaolivu R."/>
            <person name="Hernandez B."/>
            <person name="Skinner E."/>
            <person name="Javaid M."/>
            <person name="Lee S."/>
            <person name="Li M."/>
            <person name="Ming W."/>
            <person name="Munidasa M."/>
            <person name="Muniz J."/>
            <person name="Nguyen L."/>
            <person name="Hughes D."/>
            <person name="Osuji N."/>
            <person name="Pu L.-L."/>
            <person name="Puazo M."/>
            <person name="Qu C."/>
            <person name="Quiroz J."/>
            <person name="Raj R."/>
            <person name="Weissenberger G."/>
            <person name="Xin Y."/>
            <person name="Zou X."/>
            <person name="Han Y."/>
            <person name="Worley K."/>
            <person name="Muzny D."/>
            <person name="Gibbs R."/>
        </authorList>
    </citation>
    <scope>NUCLEOTIDE SEQUENCE</scope>
    <source>
        <strain evidence="2">Sampled in the wild</strain>
    </source>
</reference>
<dbReference type="SMART" id="SM00164">
    <property type="entry name" value="TBC"/>
    <property type="match status" value="1"/>
</dbReference>
<comment type="caution">
    <text evidence="2">The sequence shown here is derived from an EMBL/GenBank/DDBJ whole genome shotgun (WGS) entry which is preliminary data.</text>
</comment>
<dbReference type="InterPro" id="IPR000195">
    <property type="entry name" value="Rab-GAP-TBC_dom"/>
</dbReference>
<feature type="domain" description="Rab-GAP TBC" evidence="1">
    <location>
        <begin position="1"/>
        <end position="127"/>
    </location>
</feature>
<dbReference type="GO" id="GO:0005096">
    <property type="term" value="F:GTPase activator activity"/>
    <property type="evidence" value="ECO:0007669"/>
    <property type="project" value="TreeGrafter"/>
</dbReference>
<evidence type="ECO:0000313" key="3">
    <source>
        <dbReference type="Proteomes" id="UP000792457"/>
    </source>
</evidence>
<dbReference type="Gene3D" id="1.10.472.80">
    <property type="entry name" value="Ypt/Rab-GAP domain of gyp1p, domain 3"/>
    <property type="match status" value="1"/>
</dbReference>
<dbReference type="PANTHER" id="PTHR47219:SF9">
    <property type="entry name" value="GTPASE ACTIVATING PROTEIN AND CENTROSOME-ASSOCIATED, ISOFORM B"/>
    <property type="match status" value="1"/>
</dbReference>
<organism evidence="2 3">
    <name type="scientific">Ladona fulva</name>
    <name type="common">Scarce chaser dragonfly</name>
    <name type="synonym">Libellula fulva</name>
    <dbReference type="NCBI Taxonomy" id="123851"/>
    <lineage>
        <taxon>Eukaryota</taxon>
        <taxon>Metazoa</taxon>
        <taxon>Ecdysozoa</taxon>
        <taxon>Arthropoda</taxon>
        <taxon>Hexapoda</taxon>
        <taxon>Insecta</taxon>
        <taxon>Pterygota</taxon>
        <taxon>Palaeoptera</taxon>
        <taxon>Odonata</taxon>
        <taxon>Epiprocta</taxon>
        <taxon>Anisoptera</taxon>
        <taxon>Libelluloidea</taxon>
        <taxon>Libellulidae</taxon>
        <taxon>Ladona</taxon>
    </lineage>
</organism>
<dbReference type="SUPFAM" id="SSF47923">
    <property type="entry name" value="Ypt/Rab-GAP domain of gyp1p"/>
    <property type="match status" value="2"/>
</dbReference>
<dbReference type="EMBL" id="KZ308791">
    <property type="protein sequence ID" value="KAG8234242.1"/>
    <property type="molecule type" value="Genomic_DNA"/>
</dbReference>
<dbReference type="OrthoDB" id="295078at2759"/>
<evidence type="ECO:0000313" key="2">
    <source>
        <dbReference type="EMBL" id="KAG8234242.1"/>
    </source>
</evidence>
<protein>
    <recommendedName>
        <fullName evidence="1">Rab-GAP TBC domain-containing protein</fullName>
    </recommendedName>
</protein>
<dbReference type="Pfam" id="PF23436">
    <property type="entry name" value="RabGap-TBC_2"/>
    <property type="match status" value="1"/>
</dbReference>
<dbReference type="PANTHER" id="PTHR47219">
    <property type="entry name" value="RAB GTPASE-ACTIVATING PROTEIN 1-LIKE"/>
    <property type="match status" value="1"/>
</dbReference>
<keyword evidence="3" id="KW-1185">Reference proteome</keyword>
<reference evidence="2" key="1">
    <citation type="submission" date="2013-04" db="EMBL/GenBank/DDBJ databases">
        <authorList>
            <person name="Qu J."/>
            <person name="Murali S.C."/>
            <person name="Bandaranaike D."/>
            <person name="Bellair M."/>
            <person name="Blankenburg K."/>
            <person name="Chao H."/>
            <person name="Dinh H."/>
            <person name="Doddapaneni H."/>
            <person name="Downs B."/>
            <person name="Dugan-Rocha S."/>
            <person name="Elkadiri S."/>
            <person name="Gnanaolivu R.D."/>
            <person name="Hernandez B."/>
            <person name="Javaid M."/>
            <person name="Jayaseelan J.C."/>
            <person name="Lee S."/>
            <person name="Li M."/>
            <person name="Ming W."/>
            <person name="Munidasa M."/>
            <person name="Muniz J."/>
            <person name="Nguyen L."/>
            <person name="Ongeri F."/>
            <person name="Osuji N."/>
            <person name="Pu L.-L."/>
            <person name="Puazo M."/>
            <person name="Qu C."/>
            <person name="Quiroz J."/>
            <person name="Raj R."/>
            <person name="Weissenberger G."/>
            <person name="Xin Y."/>
            <person name="Zou X."/>
            <person name="Han Y."/>
            <person name="Richards S."/>
            <person name="Worley K."/>
            <person name="Muzny D."/>
            <person name="Gibbs R."/>
        </authorList>
    </citation>
    <scope>NUCLEOTIDE SEQUENCE</scope>
    <source>
        <strain evidence="2">Sampled in the wild</strain>
    </source>
</reference>
<dbReference type="PROSITE" id="PS50086">
    <property type="entry name" value="TBC_RABGAP"/>
    <property type="match status" value="1"/>
</dbReference>
<dbReference type="Gene3D" id="1.10.8.270">
    <property type="entry name" value="putative rabgap domain of human tbc1 domain family member 14 like domains"/>
    <property type="match status" value="1"/>
</dbReference>
<accession>A0A8K0KFV4</accession>
<sequence>MGQDSLYRISKAYAVYDEEVGYCQGLSFLAAALLLHMPEEQAFCVLVKLMFDYGLRDLFKDGFENLYMRLYQLNRLMEEQLPELWQHFCDRGVESHMFGSQWFLTLFTAKFPLCFVYHILDVFLLQGMDTLFQVALALLM</sequence>
<name>A0A8K0KFV4_LADFU</name>
<dbReference type="InterPro" id="IPR050302">
    <property type="entry name" value="Rab_GAP_TBC_domain"/>
</dbReference>
<evidence type="ECO:0000259" key="1">
    <source>
        <dbReference type="PROSITE" id="PS50086"/>
    </source>
</evidence>
<dbReference type="InterPro" id="IPR035969">
    <property type="entry name" value="Rab-GAP_TBC_sf"/>
</dbReference>
<dbReference type="Proteomes" id="UP000792457">
    <property type="component" value="Unassembled WGS sequence"/>
</dbReference>